<sequence>MEFKDANPQDYEGIVHCIYHGFNIILKILMQTKAQ</sequence>
<name>M2Q3F0_9FIRM</name>
<evidence type="ECO:0000313" key="1">
    <source>
        <dbReference type="EMBL" id="EMD16796.1"/>
    </source>
</evidence>
<protein>
    <submittedName>
        <fullName evidence="1">Uncharacterized protein</fullName>
    </submittedName>
</protein>
<comment type="caution">
    <text evidence="1">The sequence shown here is derived from an EMBL/GenBank/DDBJ whole genome shotgun (WGS) entry which is preliminary data.</text>
</comment>
<dbReference type="EMBL" id="AGEJ01000013">
    <property type="protein sequence ID" value="EMD16796.1"/>
    <property type="molecule type" value="Genomic_DNA"/>
</dbReference>
<reference evidence="1 2" key="1">
    <citation type="submission" date="2013-02" db="EMBL/GenBank/DDBJ databases">
        <title>The Genome Sequence of Lactobacillus catenaformis F0143.</title>
        <authorList>
            <consortium name="The Broad Institute Genome Sequencing Platform"/>
            <person name="Earl A."/>
            <person name="Ward D."/>
            <person name="Feldgarden M."/>
            <person name="Gevers D."/>
            <person name="Izard J."/>
            <person name="Blanton J.M."/>
            <person name="Mathney J."/>
            <person name="Dewhirst F.E."/>
            <person name="Young S.K."/>
            <person name="Zeng Q."/>
            <person name="Gargeya S."/>
            <person name="Fitzgerald M."/>
            <person name="Haas B."/>
            <person name="Abouelleil A."/>
            <person name="Alvarado L."/>
            <person name="Arachchi H.M."/>
            <person name="Berlin A."/>
            <person name="Chapman S.B."/>
            <person name="Gearin G."/>
            <person name="Goldberg J."/>
            <person name="Griggs A."/>
            <person name="Gujja S."/>
            <person name="Hansen M."/>
            <person name="Heiman D."/>
            <person name="Howarth C."/>
            <person name="Larimer J."/>
            <person name="Lui A."/>
            <person name="MacDonald P.J.P."/>
            <person name="McCowen C."/>
            <person name="Montmayeur A."/>
            <person name="Murphy C."/>
            <person name="Neiman D."/>
            <person name="Pearson M."/>
            <person name="Priest M."/>
            <person name="Roberts A."/>
            <person name="Saif S."/>
            <person name="Shea T."/>
            <person name="Sisk P."/>
            <person name="Stolte C."/>
            <person name="Sykes S."/>
            <person name="Wortman J."/>
            <person name="Nusbaum C."/>
            <person name="Birren B."/>
        </authorList>
    </citation>
    <scope>NUCLEOTIDE SEQUENCE [LARGE SCALE GENOMIC DNA]</scope>
    <source>
        <strain evidence="1 2">OT 569</strain>
    </source>
</reference>
<evidence type="ECO:0000313" key="2">
    <source>
        <dbReference type="Proteomes" id="UP000011758"/>
    </source>
</evidence>
<accession>M2Q3F0</accession>
<organism evidence="1 2">
    <name type="scientific">Eggerthia catenaformis OT 569 = DSM 20559</name>
    <dbReference type="NCBI Taxonomy" id="999415"/>
    <lineage>
        <taxon>Bacteria</taxon>
        <taxon>Bacillati</taxon>
        <taxon>Bacillota</taxon>
        <taxon>Erysipelotrichia</taxon>
        <taxon>Erysipelotrichales</taxon>
        <taxon>Coprobacillaceae</taxon>
        <taxon>Eggerthia</taxon>
    </lineage>
</organism>
<dbReference type="AlphaFoldDB" id="M2Q3F0"/>
<proteinExistence type="predicted"/>
<dbReference type="Proteomes" id="UP000011758">
    <property type="component" value="Unassembled WGS sequence"/>
</dbReference>
<dbReference type="BioCyc" id="ECAT999415-HMP:GTTI-861-MONOMER"/>
<keyword evidence="2" id="KW-1185">Reference proteome</keyword>
<gene>
    <name evidence="1" type="ORF">HMPREF9943_00838</name>
</gene>